<dbReference type="Proteomes" id="UP000041314">
    <property type="component" value="Unassembled WGS sequence"/>
</dbReference>
<sequence length="55" mass="6569">MTFYGDFVRRVATQEVSVRIQHCREVRTDIVLVEIEVNDVVLLQLLHLQTRLLFR</sequence>
<dbReference type="EMBL" id="CQPA01000001">
    <property type="protein sequence ID" value="CNT53693.1"/>
    <property type="molecule type" value="Genomic_DNA"/>
</dbReference>
<accession>A0A655BK68</accession>
<name>A0A655BK68_SALET</name>
<evidence type="ECO:0000313" key="1">
    <source>
        <dbReference type="EMBL" id="CNT53693.1"/>
    </source>
</evidence>
<dbReference type="AlphaFoldDB" id="A0A655BK68"/>
<gene>
    <name evidence="1" type="ORF">ERS008198_00013</name>
</gene>
<reference evidence="1 2" key="1">
    <citation type="submission" date="2015-03" db="EMBL/GenBank/DDBJ databases">
        <authorList>
            <consortium name="Pathogen Informatics"/>
        </authorList>
    </citation>
    <scope>NUCLEOTIDE SEQUENCE [LARGE SCALE GENOMIC DNA]</scope>
    <source>
        <strain evidence="1 2">A1104</strain>
    </source>
</reference>
<proteinExistence type="predicted"/>
<organism evidence="1 2">
    <name type="scientific">Salmonella enterica subsp. enterica serovar Bovismorbificans</name>
    <dbReference type="NCBI Taxonomy" id="58097"/>
    <lineage>
        <taxon>Bacteria</taxon>
        <taxon>Pseudomonadati</taxon>
        <taxon>Pseudomonadota</taxon>
        <taxon>Gammaproteobacteria</taxon>
        <taxon>Enterobacterales</taxon>
        <taxon>Enterobacteriaceae</taxon>
        <taxon>Salmonella</taxon>
    </lineage>
</organism>
<evidence type="ECO:0000313" key="2">
    <source>
        <dbReference type="Proteomes" id="UP000041314"/>
    </source>
</evidence>
<protein>
    <submittedName>
        <fullName evidence="1">Uncharacterized protein</fullName>
    </submittedName>
</protein>